<keyword evidence="2" id="KW-1185">Reference proteome</keyword>
<gene>
    <name evidence="1" type="ORF">NFX39_00820</name>
</gene>
<dbReference type="GO" id="GO:0008168">
    <property type="term" value="F:methyltransferase activity"/>
    <property type="evidence" value="ECO:0007669"/>
    <property type="project" value="UniProtKB-KW"/>
</dbReference>
<keyword evidence="1" id="KW-0489">Methyltransferase</keyword>
<dbReference type="RefSeq" id="WP_252442085.1">
    <property type="nucleotide sequence ID" value="NZ_JAMWYK010000001.1"/>
</dbReference>
<comment type="caution">
    <text evidence="1">The sequence shown here is derived from an EMBL/GenBank/DDBJ whole genome shotgun (WGS) entry which is preliminary data.</text>
</comment>
<name>A0ABT0ZNS4_9LACO</name>
<protein>
    <submittedName>
        <fullName evidence="1">SAM-dependent methyltransferase</fullName>
    </submittedName>
</protein>
<dbReference type="EMBL" id="JAMWYK010000001">
    <property type="protein sequence ID" value="MCO0831636.1"/>
    <property type="molecule type" value="Genomic_DNA"/>
</dbReference>
<keyword evidence="1" id="KW-0808">Transferase</keyword>
<accession>A0ABT0ZNS4</accession>
<dbReference type="InterPro" id="IPR029063">
    <property type="entry name" value="SAM-dependent_MTases_sf"/>
</dbReference>
<dbReference type="Gene3D" id="3.40.50.150">
    <property type="entry name" value="Vaccinia Virus protein VP39"/>
    <property type="match status" value="1"/>
</dbReference>
<evidence type="ECO:0000313" key="2">
    <source>
        <dbReference type="Proteomes" id="UP001523234"/>
    </source>
</evidence>
<sequence length="173" mass="19103">MSYTNRHFIKNFLEQHVKTNQLVIDGFAKEGQNTRFLASRVGKDGQVLSFHNTKEEANKTAASLFMAGLQERATIVNGALFEDTLKQELGRLTKVDRVVLDYMDDAVSPDAVDEALTSVWPYVKPAGTVLLSVKNGFNFVEAYAEELGSLGSSASFTAEDGLTWLFEKQSADD</sequence>
<reference evidence="1 2" key="1">
    <citation type="submission" date="2022-06" db="EMBL/GenBank/DDBJ databases">
        <title>Fructobacillus taiwanensis sp. nov., isolated from the honeybee.</title>
        <authorList>
            <person name="Chen Y.-S."/>
            <person name="Wang L.-T."/>
            <person name="Lee Y.-S."/>
            <person name="Chang Y.-C."/>
            <person name="Wu H.-C."/>
            <person name="Liao C.-Y."/>
            <person name="Chen W.-H."/>
            <person name="Deng J.-N."/>
            <person name="Wang Y.-H."/>
        </authorList>
    </citation>
    <scope>NUCLEOTIDE SEQUENCE [LARGE SCALE GENOMIC DNA]</scope>
    <source>
        <strain evidence="1 2">W13</strain>
    </source>
</reference>
<proteinExistence type="predicted"/>
<dbReference type="Proteomes" id="UP001523234">
    <property type="component" value="Unassembled WGS sequence"/>
</dbReference>
<evidence type="ECO:0000313" key="1">
    <source>
        <dbReference type="EMBL" id="MCO0831636.1"/>
    </source>
</evidence>
<dbReference type="SUPFAM" id="SSF53335">
    <property type="entry name" value="S-adenosyl-L-methionine-dependent methyltransferases"/>
    <property type="match status" value="1"/>
</dbReference>
<organism evidence="1 2">
    <name type="scientific">Fructobacillus apis</name>
    <dbReference type="NCBI Taxonomy" id="2935017"/>
    <lineage>
        <taxon>Bacteria</taxon>
        <taxon>Bacillati</taxon>
        <taxon>Bacillota</taxon>
        <taxon>Bacilli</taxon>
        <taxon>Lactobacillales</taxon>
        <taxon>Lactobacillaceae</taxon>
        <taxon>Fructobacillus</taxon>
    </lineage>
</organism>
<dbReference type="GO" id="GO:0032259">
    <property type="term" value="P:methylation"/>
    <property type="evidence" value="ECO:0007669"/>
    <property type="project" value="UniProtKB-KW"/>
</dbReference>